<comment type="caution">
    <text evidence="2">The sequence shown here is derived from an EMBL/GenBank/DDBJ whole genome shotgun (WGS) entry which is preliminary data.</text>
</comment>
<evidence type="ECO:0000313" key="2">
    <source>
        <dbReference type="EMBL" id="MBB4803070.1"/>
    </source>
</evidence>
<dbReference type="EMBL" id="JACHLD010000005">
    <property type="protein sequence ID" value="MBB4803070.1"/>
    <property type="molecule type" value="Genomic_DNA"/>
</dbReference>
<keyword evidence="3" id="KW-1185">Reference proteome</keyword>
<name>A0A7W7J026_9FLAO</name>
<feature type="transmembrane region" description="Helical" evidence="1">
    <location>
        <begin position="43"/>
        <end position="59"/>
    </location>
</feature>
<evidence type="ECO:0000256" key="1">
    <source>
        <dbReference type="SAM" id="Phobius"/>
    </source>
</evidence>
<keyword evidence="1" id="KW-0812">Transmembrane</keyword>
<feature type="transmembrane region" description="Helical" evidence="1">
    <location>
        <begin position="146"/>
        <end position="165"/>
    </location>
</feature>
<proteinExistence type="predicted"/>
<accession>A0A7W7J026</accession>
<feature type="transmembrane region" description="Helical" evidence="1">
    <location>
        <begin position="105"/>
        <end position="125"/>
    </location>
</feature>
<evidence type="ECO:0000313" key="3">
    <source>
        <dbReference type="Proteomes" id="UP000561681"/>
    </source>
</evidence>
<dbReference type="Proteomes" id="UP000561681">
    <property type="component" value="Unassembled WGS sequence"/>
</dbReference>
<sequence length="168" mass="20064">MKNKFIRRSKLNKWNIITISCYVLLSFFLFSYGALNKSNQKDILLFYGIFTQLFLYSFQYRALRNFNYFLVWTVIGVIHYCFFLFLKDLPSLVFDRNNFRAALILRNTLVTLLLFQFLRFVSLQIQNKELIMPAKNGIDLYDERKVTILDIICFFVFLGVTVFTFSTK</sequence>
<protein>
    <submittedName>
        <fullName evidence="2">Uncharacterized protein</fullName>
    </submittedName>
</protein>
<reference evidence="2 3" key="1">
    <citation type="submission" date="2020-08" db="EMBL/GenBank/DDBJ databases">
        <title>Functional genomics of gut bacteria from endangered species of beetles.</title>
        <authorList>
            <person name="Carlos-Shanley C."/>
        </authorList>
    </citation>
    <scope>NUCLEOTIDE SEQUENCE [LARGE SCALE GENOMIC DNA]</scope>
    <source>
        <strain evidence="2 3">S00142</strain>
    </source>
</reference>
<dbReference type="AlphaFoldDB" id="A0A7W7J026"/>
<keyword evidence="1" id="KW-1133">Transmembrane helix</keyword>
<gene>
    <name evidence="2" type="ORF">HNP37_003145</name>
</gene>
<feature type="transmembrane region" description="Helical" evidence="1">
    <location>
        <begin position="66"/>
        <end position="85"/>
    </location>
</feature>
<keyword evidence="1" id="KW-0472">Membrane</keyword>
<organism evidence="2 3">
    <name type="scientific">Flavobacterium nitrogenifigens</name>
    <dbReference type="NCBI Taxonomy" id="1617283"/>
    <lineage>
        <taxon>Bacteria</taxon>
        <taxon>Pseudomonadati</taxon>
        <taxon>Bacteroidota</taxon>
        <taxon>Flavobacteriia</taxon>
        <taxon>Flavobacteriales</taxon>
        <taxon>Flavobacteriaceae</taxon>
        <taxon>Flavobacterium</taxon>
    </lineage>
</organism>
<feature type="transmembrane region" description="Helical" evidence="1">
    <location>
        <begin position="12"/>
        <end position="31"/>
    </location>
</feature>